<gene>
    <name evidence="1" type="primary">b171L</name>
    <name evidence="1" type="ORF">NY2A_b171L</name>
</gene>
<protein>
    <submittedName>
        <fullName evidence="1">Uncharacterized protein b171L</fullName>
    </submittedName>
</protein>
<evidence type="ECO:0000313" key="2">
    <source>
        <dbReference type="Proteomes" id="UP000202419"/>
    </source>
</evidence>
<dbReference type="KEGG" id="vg:5659084"/>
<keyword evidence="2" id="KW-1185">Reference proteome</keyword>
<proteinExistence type="predicted"/>
<reference evidence="1 2" key="1">
    <citation type="journal article" date="2007" name="Virology">
        <title>Sequence and annotation of the 369-kb NY-2A and the 345-kb AR158 viruses that infect Chlorella NC64A.</title>
        <authorList>
            <person name="Fitzgerald L.A."/>
            <person name="Graves M.V."/>
            <person name="Li X."/>
            <person name="Feldblyum T."/>
            <person name="Nierman W.C."/>
            <person name="Van Etten J.L."/>
        </authorList>
    </citation>
    <scope>NUCLEOTIDE SEQUENCE [LARGE SCALE GENOMIC DNA]</scope>
    <source>
        <strain evidence="1 2">NY-2A</strain>
    </source>
</reference>
<evidence type="ECO:0000313" key="1">
    <source>
        <dbReference type="EMBL" id="ABT14570.1"/>
    </source>
</evidence>
<dbReference type="EMBL" id="DQ491002">
    <property type="protein sequence ID" value="ABT14570.1"/>
    <property type="molecule type" value="Genomic_DNA"/>
</dbReference>
<organismHost>
    <name type="scientific">Chlorella</name>
    <dbReference type="NCBI Taxonomy" id="3071"/>
</organismHost>
<dbReference type="Proteomes" id="UP000202419">
    <property type="component" value="Segment"/>
</dbReference>
<accession>A7IW46</accession>
<name>A7IW46_PBCVN</name>
<dbReference type="RefSeq" id="YP_001497367.1">
    <property type="nucleotide sequence ID" value="NC_009898.1"/>
</dbReference>
<organism evidence="1 2">
    <name type="scientific">Paramecium bursaria Chlorella virus NY2A</name>
    <name type="common">PBCV-NY2A</name>
    <dbReference type="NCBI Taxonomy" id="46021"/>
    <lineage>
        <taxon>Viruses</taxon>
        <taxon>Varidnaviria</taxon>
        <taxon>Bamfordvirae</taxon>
        <taxon>Nucleocytoviricota</taxon>
        <taxon>Megaviricetes</taxon>
        <taxon>Algavirales</taxon>
        <taxon>Phycodnaviridae</taxon>
        <taxon>Chlorovirus</taxon>
        <taxon>Chlorovirus americanus</taxon>
    </lineage>
</organism>
<dbReference type="GeneID" id="5659084"/>
<sequence>MTPELAALNLMIFAVGSMTLMELVEFTLPLPVTEKGATRVEPLFTSHSMNVNPSSRGFDDNIFNTTPV</sequence>